<feature type="compositionally biased region" description="Basic and acidic residues" evidence="1">
    <location>
        <begin position="73"/>
        <end position="85"/>
    </location>
</feature>
<feature type="region of interest" description="Disordered" evidence="1">
    <location>
        <begin position="629"/>
        <end position="661"/>
    </location>
</feature>
<evidence type="ECO:0000313" key="3">
    <source>
        <dbReference type="EMBL" id="KAJ8486942.1"/>
    </source>
</evidence>
<gene>
    <name evidence="3" type="ORF">ONZ51_g4503</name>
</gene>
<protein>
    <submittedName>
        <fullName evidence="3">Uncharacterized protein</fullName>
    </submittedName>
</protein>
<feature type="region of interest" description="Disordered" evidence="1">
    <location>
        <begin position="68"/>
        <end position="103"/>
    </location>
</feature>
<sequence>MIKKLVLLLSLSVLGLGRGDLVDNPSLGPGDLNSRDAGLLPRSSSGIRSLAGASLAPRRMLMSAPNKASSYRFQHDGRHQLEKRQTQTTPADTRPTPEPTGASSALTTVHIIDEDDFALLLPDRPGELISDAESDGVSYCTPASTDSACQRRVQDGFIRAAAVTTADDGSYIQVWTLKPCFIVVALCEVPVPYGSYGVFLNTPLKQLRRRNPSDPTLLLPPHLRSLSAPKTPHPHVHQLPPSQSRPSSRLIGPASEFTSAPDPSLLPDPIFPVAEQSSPAPDSTPVPGYAIRTTNCLVAVEPEIAENLGLEPISRSNNELPENATFDELIDKVREYAGYFELYVRLCNEPPEPYRIPDDSVAVSILRANRIAELYRINPAYLRVFATYPCYTFHIINQLTEALRNDRQLPYGNFDYPFHYNHSAIIQYFELTDPRYALDIHFLPPNDPFHVEYPLRARFEFTRQRGRYIQPVLSILYGVDETIHIATFTESGLANRLVFENLKAEIRLALCLYLIDPRDWCTRIHASGKRPGDKEYRDFYYDEDKDEVRLCDTEICPNRASFPKEDSFSDIPLRHQLRYRLKAIEEPPPRPPTPLPQDFANLFPEFAPEPAPKPELTVEDVIRSPEYSAFNSPVTPAPPRLPPLTSQTASPAPNSPVLPRPTLNPVTLSSVTLKLSSLKTSMNRELVSIQLLALACRR</sequence>
<feature type="compositionally biased region" description="Low complexity" evidence="1">
    <location>
        <begin position="238"/>
        <end position="250"/>
    </location>
</feature>
<dbReference type="EMBL" id="JAPEVG010000088">
    <property type="protein sequence ID" value="KAJ8486942.1"/>
    <property type="molecule type" value="Genomic_DNA"/>
</dbReference>
<feature type="signal peptide" evidence="2">
    <location>
        <begin position="1"/>
        <end position="19"/>
    </location>
</feature>
<comment type="caution">
    <text evidence="3">The sequence shown here is derived from an EMBL/GenBank/DDBJ whole genome shotgun (WGS) entry which is preliminary data.</text>
</comment>
<evidence type="ECO:0000313" key="4">
    <source>
        <dbReference type="Proteomes" id="UP001215151"/>
    </source>
</evidence>
<feature type="chain" id="PRO_5042196317" evidence="2">
    <location>
        <begin position="20"/>
        <end position="698"/>
    </location>
</feature>
<dbReference type="AlphaFoldDB" id="A0AAD7TWR6"/>
<proteinExistence type="predicted"/>
<reference evidence="3" key="1">
    <citation type="submission" date="2022-11" db="EMBL/GenBank/DDBJ databases">
        <title>Genome Sequence of Cubamyces cubensis.</title>
        <authorList>
            <person name="Buettner E."/>
        </authorList>
    </citation>
    <scope>NUCLEOTIDE SEQUENCE</scope>
    <source>
        <strain evidence="3">MPL-01</strain>
    </source>
</reference>
<feature type="region of interest" description="Disordered" evidence="1">
    <location>
        <begin position="210"/>
        <end position="260"/>
    </location>
</feature>
<evidence type="ECO:0000256" key="2">
    <source>
        <dbReference type="SAM" id="SignalP"/>
    </source>
</evidence>
<accession>A0AAD7TWR6</accession>
<dbReference type="PANTHER" id="PTHR24216">
    <property type="entry name" value="PAXILLIN-RELATED"/>
    <property type="match status" value="1"/>
</dbReference>
<evidence type="ECO:0000256" key="1">
    <source>
        <dbReference type="SAM" id="MobiDB-lite"/>
    </source>
</evidence>
<dbReference type="Proteomes" id="UP001215151">
    <property type="component" value="Unassembled WGS sequence"/>
</dbReference>
<name>A0AAD7TWR6_9APHY</name>
<organism evidence="3 4">
    <name type="scientific">Trametes cubensis</name>
    <dbReference type="NCBI Taxonomy" id="1111947"/>
    <lineage>
        <taxon>Eukaryota</taxon>
        <taxon>Fungi</taxon>
        <taxon>Dikarya</taxon>
        <taxon>Basidiomycota</taxon>
        <taxon>Agaricomycotina</taxon>
        <taxon>Agaricomycetes</taxon>
        <taxon>Polyporales</taxon>
        <taxon>Polyporaceae</taxon>
        <taxon>Trametes</taxon>
    </lineage>
</organism>
<feature type="region of interest" description="Disordered" evidence="1">
    <location>
        <begin position="20"/>
        <end position="43"/>
    </location>
</feature>
<keyword evidence="2" id="KW-0732">Signal</keyword>
<keyword evidence="4" id="KW-1185">Reference proteome</keyword>